<evidence type="ECO:0008006" key="4">
    <source>
        <dbReference type="Google" id="ProtNLM"/>
    </source>
</evidence>
<evidence type="ECO:0000313" key="2">
    <source>
        <dbReference type="EMBL" id="GAA4259701.1"/>
    </source>
</evidence>
<keyword evidence="3" id="KW-1185">Reference proteome</keyword>
<proteinExistence type="predicted"/>
<protein>
    <recommendedName>
        <fullName evidence="4">2'-5' RNA ligase</fullName>
    </recommendedName>
</protein>
<reference evidence="3" key="1">
    <citation type="journal article" date="2019" name="Int. J. Syst. Evol. Microbiol.">
        <title>The Global Catalogue of Microorganisms (GCM) 10K type strain sequencing project: providing services to taxonomists for standard genome sequencing and annotation.</title>
        <authorList>
            <consortium name="The Broad Institute Genomics Platform"/>
            <consortium name="The Broad Institute Genome Sequencing Center for Infectious Disease"/>
            <person name="Wu L."/>
            <person name="Ma J."/>
        </authorList>
    </citation>
    <scope>NUCLEOTIDE SEQUENCE [LARGE SCALE GENOMIC DNA]</scope>
    <source>
        <strain evidence="3">JCM 17441</strain>
    </source>
</reference>
<accession>A0ABP8DMW4</accession>
<organism evidence="2 3">
    <name type="scientific">Dactylosporangium darangshiense</name>
    <dbReference type="NCBI Taxonomy" id="579108"/>
    <lineage>
        <taxon>Bacteria</taxon>
        <taxon>Bacillati</taxon>
        <taxon>Actinomycetota</taxon>
        <taxon>Actinomycetes</taxon>
        <taxon>Micromonosporales</taxon>
        <taxon>Micromonosporaceae</taxon>
        <taxon>Dactylosporangium</taxon>
    </lineage>
</organism>
<comment type="caution">
    <text evidence="2">The sequence shown here is derived from an EMBL/GenBank/DDBJ whole genome shotgun (WGS) entry which is preliminary data.</text>
</comment>
<evidence type="ECO:0000256" key="1">
    <source>
        <dbReference type="SAM" id="MobiDB-lite"/>
    </source>
</evidence>
<name>A0ABP8DMW4_9ACTN</name>
<dbReference type="EMBL" id="BAABAT010000037">
    <property type="protein sequence ID" value="GAA4259701.1"/>
    <property type="molecule type" value="Genomic_DNA"/>
</dbReference>
<sequence>MWAEATRWHVYVLPDLGIDAEFRRLVEQSRTVMARHRALSVVPDAWLHATVQVITGRAGAAVTAAQRAALIAGLHEQVGPLAPFTATAGSVPTARERSRDPCGSRSGPAR</sequence>
<gene>
    <name evidence="2" type="ORF">GCM10022255_085320</name>
</gene>
<feature type="region of interest" description="Disordered" evidence="1">
    <location>
        <begin position="85"/>
        <end position="110"/>
    </location>
</feature>
<evidence type="ECO:0000313" key="3">
    <source>
        <dbReference type="Proteomes" id="UP001500620"/>
    </source>
</evidence>
<dbReference type="Proteomes" id="UP001500620">
    <property type="component" value="Unassembled WGS sequence"/>
</dbReference>